<evidence type="ECO:0000256" key="15">
    <source>
        <dbReference type="ARBA" id="ARBA00023235"/>
    </source>
</evidence>
<dbReference type="InterPro" id="IPR019845">
    <property type="entry name" value="Squalene/phytoene_synthase_CS"/>
</dbReference>
<dbReference type="InterPro" id="IPR008949">
    <property type="entry name" value="Isoprenoid_synthase_dom_sf"/>
</dbReference>
<name>A0A2V5HPC6_ASPV1</name>
<dbReference type="GO" id="GO:0016020">
    <property type="term" value="C:membrane"/>
    <property type="evidence" value="ECO:0007669"/>
    <property type="project" value="UniProtKB-SubCell"/>
</dbReference>
<accession>A0A2V5HPC6</accession>
<keyword evidence="11 19" id="KW-0812">Transmembrane</keyword>
<dbReference type="GO" id="GO:0016872">
    <property type="term" value="F:intramolecular lyase activity"/>
    <property type="evidence" value="ECO:0007669"/>
    <property type="project" value="InterPro"/>
</dbReference>
<dbReference type="AlphaFoldDB" id="A0A2V5HPC6"/>
<feature type="transmembrane region" description="Helical" evidence="19">
    <location>
        <begin position="218"/>
        <end position="237"/>
    </location>
</feature>
<dbReference type="SFLD" id="SFLDG01212">
    <property type="entry name" value="Phytoene_synthase_like"/>
    <property type="match status" value="1"/>
</dbReference>
<evidence type="ECO:0000256" key="11">
    <source>
        <dbReference type="ARBA" id="ARBA00022692"/>
    </source>
</evidence>
<evidence type="ECO:0000256" key="8">
    <source>
        <dbReference type="ARBA" id="ARBA00012396"/>
    </source>
</evidence>
<evidence type="ECO:0000256" key="14">
    <source>
        <dbReference type="ARBA" id="ARBA00023136"/>
    </source>
</evidence>
<evidence type="ECO:0000256" key="1">
    <source>
        <dbReference type="ARBA" id="ARBA00001805"/>
    </source>
</evidence>
<dbReference type="NCBIfam" id="TIGR03462">
    <property type="entry name" value="CarR_dom_SF"/>
    <property type="match status" value="2"/>
</dbReference>
<dbReference type="UniPathway" id="UPA00802"/>
<keyword evidence="12" id="KW-0125">Carotenoid biosynthesis</keyword>
<dbReference type="Pfam" id="PF00494">
    <property type="entry name" value="SQS_PSY"/>
    <property type="match status" value="1"/>
</dbReference>
<dbReference type="Proteomes" id="UP000249829">
    <property type="component" value="Unassembled WGS sequence"/>
</dbReference>
<comment type="similarity">
    <text evidence="5">In the N-terminal section; belongs to the lycopene beta-cyclase family.</text>
</comment>
<feature type="transmembrane region" description="Helical" evidence="19">
    <location>
        <begin position="118"/>
        <end position="137"/>
    </location>
</feature>
<feature type="transmembrane region" description="Helical" evidence="19">
    <location>
        <begin position="80"/>
        <end position="106"/>
    </location>
</feature>
<feature type="transmembrane region" description="Helical" evidence="19">
    <location>
        <begin position="6"/>
        <end position="25"/>
    </location>
</feature>
<comment type="pathway">
    <text evidence="3">Carotenoid biosynthesis; beta-carotene biosynthesis.</text>
</comment>
<comment type="catalytic activity">
    <reaction evidence="17">
        <text>gamma-carotene = all-trans-beta-carotene</text>
        <dbReference type="Rhea" id="RHEA:32239"/>
        <dbReference type="ChEBI" id="CHEBI:17579"/>
        <dbReference type="ChEBI" id="CHEBI:27740"/>
        <dbReference type="EC" id="5.5.1.19"/>
    </reaction>
</comment>
<dbReference type="InterPro" id="IPR002060">
    <property type="entry name" value="Squ/phyt_synthse"/>
</dbReference>
<protein>
    <recommendedName>
        <fullName evidence="9">Bifunctional lycopene cyclase/phytoene synthase</fullName>
        <ecNumber evidence="8">2.5.1.32</ecNumber>
        <ecNumber evidence="7">5.5.1.19</ecNumber>
    </recommendedName>
</protein>
<keyword evidence="14 19" id="KW-0472">Membrane</keyword>
<dbReference type="InterPro" id="IPR044843">
    <property type="entry name" value="Trans_IPPS_bact-type"/>
</dbReference>
<feature type="transmembrane region" description="Helical" evidence="19">
    <location>
        <begin position="37"/>
        <end position="60"/>
    </location>
</feature>
<dbReference type="EMBL" id="KZ825231">
    <property type="protein sequence ID" value="PYI13787.1"/>
    <property type="molecule type" value="Genomic_DNA"/>
</dbReference>
<evidence type="ECO:0000256" key="3">
    <source>
        <dbReference type="ARBA" id="ARBA00005089"/>
    </source>
</evidence>
<comment type="similarity">
    <text evidence="6">In the C-terminal section; belongs to the phytoene/squalene synthase family.</text>
</comment>
<evidence type="ECO:0000256" key="9">
    <source>
        <dbReference type="ARBA" id="ARBA00018909"/>
    </source>
</evidence>
<keyword evidence="13 19" id="KW-1133">Transmembrane helix</keyword>
<dbReference type="PROSITE" id="PS01045">
    <property type="entry name" value="SQUALEN_PHYTOEN_SYN_2"/>
    <property type="match status" value="1"/>
</dbReference>
<dbReference type="SFLD" id="SFLDS00005">
    <property type="entry name" value="Isoprenoid_Synthase_Type_I"/>
    <property type="match status" value="1"/>
</dbReference>
<dbReference type="EC" id="5.5.1.19" evidence="7"/>
<evidence type="ECO:0000256" key="12">
    <source>
        <dbReference type="ARBA" id="ARBA00022746"/>
    </source>
</evidence>
<organism evidence="20 21">
    <name type="scientific">Aspergillus violaceofuscus (strain CBS 115571)</name>
    <dbReference type="NCBI Taxonomy" id="1450538"/>
    <lineage>
        <taxon>Eukaryota</taxon>
        <taxon>Fungi</taxon>
        <taxon>Dikarya</taxon>
        <taxon>Ascomycota</taxon>
        <taxon>Pezizomycotina</taxon>
        <taxon>Eurotiomycetes</taxon>
        <taxon>Eurotiomycetidae</taxon>
        <taxon>Eurotiales</taxon>
        <taxon>Aspergillaceae</taxon>
        <taxon>Aspergillus</taxon>
    </lineage>
</organism>
<dbReference type="GO" id="GO:0004311">
    <property type="term" value="F:geranylgeranyl diphosphate synthase activity"/>
    <property type="evidence" value="ECO:0007669"/>
    <property type="project" value="InterPro"/>
</dbReference>
<proteinExistence type="inferred from homology"/>
<gene>
    <name evidence="20" type="ORF">BO99DRAFT_485632</name>
</gene>
<evidence type="ECO:0000256" key="13">
    <source>
        <dbReference type="ARBA" id="ARBA00022989"/>
    </source>
</evidence>
<reference evidence="20 21" key="1">
    <citation type="submission" date="2018-02" db="EMBL/GenBank/DDBJ databases">
        <title>The genomes of Aspergillus section Nigri reveals drivers in fungal speciation.</title>
        <authorList>
            <consortium name="DOE Joint Genome Institute"/>
            <person name="Vesth T.C."/>
            <person name="Nybo J."/>
            <person name="Theobald S."/>
            <person name="Brandl J."/>
            <person name="Frisvad J.C."/>
            <person name="Nielsen K.F."/>
            <person name="Lyhne E.K."/>
            <person name="Kogle M.E."/>
            <person name="Kuo A."/>
            <person name="Riley R."/>
            <person name="Clum A."/>
            <person name="Nolan M."/>
            <person name="Lipzen A."/>
            <person name="Salamov A."/>
            <person name="Henrissat B."/>
            <person name="Wiebenga A."/>
            <person name="De vries R.P."/>
            <person name="Grigoriev I.V."/>
            <person name="Mortensen U.H."/>
            <person name="Andersen M.R."/>
            <person name="Baker S.E."/>
        </authorList>
    </citation>
    <scope>NUCLEOTIDE SEQUENCE [LARGE SCALE GENOMIC DNA]</scope>
    <source>
        <strain evidence="20 21">CBS 115571</strain>
    </source>
</reference>
<evidence type="ECO:0000256" key="16">
    <source>
        <dbReference type="ARBA" id="ARBA00023268"/>
    </source>
</evidence>
<dbReference type="STRING" id="1450538.A0A2V5HPC6"/>
<comment type="catalytic activity">
    <reaction evidence="18">
        <text>all-trans-lycopene = gamma-carotene</text>
        <dbReference type="Rhea" id="RHEA:32219"/>
        <dbReference type="ChEBI" id="CHEBI:15948"/>
        <dbReference type="ChEBI" id="CHEBI:27740"/>
        <dbReference type="EC" id="5.5.1.19"/>
    </reaction>
</comment>
<evidence type="ECO:0000256" key="6">
    <source>
        <dbReference type="ARBA" id="ARBA00008406"/>
    </source>
</evidence>
<comment type="pathway">
    <text evidence="4">Carotenoid biosynthesis; phytoene biosynthesis; all-trans-phytoene from geranylgeranyl diphosphate: step 1/1.</text>
</comment>
<keyword evidence="10" id="KW-0808">Transferase</keyword>
<dbReference type="OMA" id="KANICYT"/>
<keyword evidence="16" id="KW-0511">Multifunctional enzyme</keyword>
<dbReference type="GO" id="GO:0045436">
    <property type="term" value="F:lycopene beta cyclase activity"/>
    <property type="evidence" value="ECO:0007669"/>
    <property type="project" value="UniProtKB-ARBA"/>
</dbReference>
<evidence type="ECO:0000256" key="18">
    <source>
        <dbReference type="ARBA" id="ARBA00029335"/>
    </source>
</evidence>
<sequence>MGVQYLWFHCTYTIPVAALLTIFYYPFFTRRDICKITFLNILAVTATIPWDSYLIRHGIWSYPPDATFNRTLYDIPLEEVAFFVLQTTITGLVYCICSKALVLPMYLPGRPVRRARDLGGLGLVVLFAIGMGCLVSGGGGRYLGLILIWALPVVILQWMLVSPFIVSLPWKATAPPIVLPTVYLWVADRSAMAAGVWSIESATQLGVHVFGLEIEEMLFFLVTNVMIVFGLVGFDYACAMAEYTTICTGVAPSTTRNAVKGVLQAVIHPPAIEASVIADLQQAVARLHEKSQSMFVGSALFQGPVRVDLIYVYSFCRVIDDLIDEAEDEGEAQFWIAECRRCLDARIRPQEQPRSPKPRTPYNNQAKQHLLHRAVATFPLSRMTTPPLYDLLKGFEMDLAFTTASPSARQKVIFPIATEPDLDRYATYVASTVAELVLDLLHHHCNRSQLYDREAMAHAGRQMGKALQCVNIARDIHRDAAIGRVYIPTTWLAETGLTPADILQDPRSPAAYAMQGRMLDKAEGLYGQAQGAIEALPPGVRGPVRTTVESYMEIGRYLRERRGESLQTARKTRLPVGRRVRVAWVGML</sequence>
<dbReference type="SUPFAM" id="SSF48576">
    <property type="entry name" value="Terpenoid synthases"/>
    <property type="match status" value="1"/>
</dbReference>
<evidence type="ECO:0000256" key="17">
    <source>
        <dbReference type="ARBA" id="ARBA00029313"/>
    </source>
</evidence>
<comment type="catalytic activity">
    <reaction evidence="1">
        <text>2 (2E,6E,10E)-geranylgeranyl diphosphate = 15-cis-phytoene + 2 diphosphate</text>
        <dbReference type="Rhea" id="RHEA:34475"/>
        <dbReference type="ChEBI" id="CHEBI:27787"/>
        <dbReference type="ChEBI" id="CHEBI:33019"/>
        <dbReference type="ChEBI" id="CHEBI:58756"/>
        <dbReference type="EC" id="2.5.1.32"/>
    </reaction>
</comment>
<dbReference type="GO" id="GO:0016117">
    <property type="term" value="P:carotenoid biosynthetic process"/>
    <property type="evidence" value="ECO:0007669"/>
    <property type="project" value="UniProtKB-KW"/>
</dbReference>
<evidence type="ECO:0000256" key="19">
    <source>
        <dbReference type="SAM" id="Phobius"/>
    </source>
</evidence>
<evidence type="ECO:0000256" key="10">
    <source>
        <dbReference type="ARBA" id="ARBA00022679"/>
    </source>
</evidence>
<dbReference type="PANTHER" id="PTHR31480">
    <property type="entry name" value="BIFUNCTIONAL LYCOPENE CYCLASE/PHYTOENE SYNTHASE"/>
    <property type="match status" value="1"/>
</dbReference>
<dbReference type="InterPro" id="IPR017825">
    <property type="entry name" value="Lycopene_cyclase_dom"/>
</dbReference>
<evidence type="ECO:0000256" key="4">
    <source>
        <dbReference type="ARBA" id="ARBA00005172"/>
    </source>
</evidence>
<dbReference type="Gene3D" id="1.10.600.10">
    <property type="entry name" value="Farnesyl Diphosphate Synthase"/>
    <property type="match status" value="1"/>
</dbReference>
<comment type="subcellular location">
    <subcellularLocation>
        <location evidence="2">Membrane</location>
        <topology evidence="2">Multi-pass membrane protein</topology>
    </subcellularLocation>
</comment>
<keyword evidence="21" id="KW-1185">Reference proteome</keyword>
<evidence type="ECO:0000256" key="2">
    <source>
        <dbReference type="ARBA" id="ARBA00004141"/>
    </source>
</evidence>
<dbReference type="UniPathway" id="UPA00799">
    <property type="reaction ID" value="UER00773"/>
</dbReference>
<keyword evidence="15" id="KW-0413">Isomerase</keyword>
<feature type="transmembrane region" description="Helical" evidence="19">
    <location>
        <begin position="143"/>
        <end position="161"/>
    </location>
</feature>
<dbReference type="EC" id="2.5.1.32" evidence="8"/>
<evidence type="ECO:0000256" key="7">
    <source>
        <dbReference type="ARBA" id="ARBA00012242"/>
    </source>
</evidence>
<dbReference type="SFLD" id="SFLDG01018">
    <property type="entry name" value="Squalene/Phytoene_Synthase_Lik"/>
    <property type="match status" value="1"/>
</dbReference>
<evidence type="ECO:0000256" key="5">
    <source>
        <dbReference type="ARBA" id="ARBA00008247"/>
    </source>
</evidence>
<evidence type="ECO:0000313" key="20">
    <source>
        <dbReference type="EMBL" id="PYI13787.1"/>
    </source>
</evidence>
<evidence type="ECO:0000313" key="21">
    <source>
        <dbReference type="Proteomes" id="UP000249829"/>
    </source>
</evidence>